<dbReference type="Gene3D" id="3.40.50.620">
    <property type="entry name" value="HUPs"/>
    <property type="match status" value="1"/>
</dbReference>
<evidence type="ECO:0000313" key="4">
    <source>
        <dbReference type="Proteomes" id="UP001597109"/>
    </source>
</evidence>
<dbReference type="InterPro" id="IPR006015">
    <property type="entry name" value="Universal_stress_UspA"/>
</dbReference>
<accession>A0ABW3L5I0</accession>
<dbReference type="InterPro" id="IPR006016">
    <property type="entry name" value="UspA"/>
</dbReference>
<organism evidence="3 4">
    <name type="scientific">Metaplanococcus flavidus</name>
    <dbReference type="NCBI Taxonomy" id="569883"/>
    <lineage>
        <taxon>Bacteria</taxon>
        <taxon>Bacillati</taxon>
        <taxon>Bacillota</taxon>
        <taxon>Bacilli</taxon>
        <taxon>Bacillales</taxon>
        <taxon>Caryophanaceae</taxon>
        <taxon>Metaplanococcus</taxon>
    </lineage>
</organism>
<name>A0ABW3L5I0_9BACL</name>
<dbReference type="EMBL" id="JBHTKI010000001">
    <property type="protein sequence ID" value="MFD1029874.1"/>
    <property type="molecule type" value="Genomic_DNA"/>
</dbReference>
<dbReference type="RefSeq" id="WP_144841064.1">
    <property type="nucleotide sequence ID" value="NZ_JBHTKI010000001.1"/>
</dbReference>
<comment type="similarity">
    <text evidence="1">Belongs to the universal stress protein A family.</text>
</comment>
<evidence type="ECO:0000256" key="1">
    <source>
        <dbReference type="ARBA" id="ARBA00008791"/>
    </source>
</evidence>
<dbReference type="Proteomes" id="UP001597109">
    <property type="component" value="Unassembled WGS sequence"/>
</dbReference>
<feature type="domain" description="UspA" evidence="2">
    <location>
        <begin position="82"/>
        <end position="170"/>
    </location>
</feature>
<proteinExistence type="inferred from homology"/>
<evidence type="ECO:0000313" key="3">
    <source>
        <dbReference type="EMBL" id="MFD1029874.1"/>
    </source>
</evidence>
<protein>
    <submittedName>
        <fullName evidence="3">Universal stress protein</fullName>
    </submittedName>
</protein>
<comment type="caution">
    <text evidence="3">The sequence shown here is derived from an EMBL/GenBank/DDBJ whole genome shotgun (WGS) entry which is preliminary data.</text>
</comment>
<keyword evidence="4" id="KW-1185">Reference proteome</keyword>
<feature type="domain" description="UspA" evidence="2">
    <location>
        <begin position="1"/>
        <end position="51"/>
    </location>
</feature>
<dbReference type="PANTHER" id="PTHR46268">
    <property type="entry name" value="STRESS RESPONSE PROTEIN NHAX"/>
    <property type="match status" value="1"/>
</dbReference>
<gene>
    <name evidence="3" type="ORF">ACFQ1X_00195</name>
</gene>
<reference evidence="4" key="1">
    <citation type="journal article" date="2019" name="Int. J. Syst. Evol. Microbiol.">
        <title>The Global Catalogue of Microorganisms (GCM) 10K type strain sequencing project: providing services to taxonomists for standard genome sequencing and annotation.</title>
        <authorList>
            <consortium name="The Broad Institute Genomics Platform"/>
            <consortium name="The Broad Institute Genome Sequencing Center for Infectious Disease"/>
            <person name="Wu L."/>
            <person name="Ma J."/>
        </authorList>
    </citation>
    <scope>NUCLEOTIDE SEQUENCE [LARGE SCALE GENOMIC DNA]</scope>
    <source>
        <strain evidence="4">CCUG 56756</strain>
    </source>
</reference>
<dbReference type="CDD" id="cd00293">
    <property type="entry name" value="USP-like"/>
    <property type="match status" value="1"/>
</dbReference>
<dbReference type="InterPro" id="IPR014729">
    <property type="entry name" value="Rossmann-like_a/b/a_fold"/>
</dbReference>
<evidence type="ECO:0000259" key="2">
    <source>
        <dbReference type="Pfam" id="PF00582"/>
    </source>
</evidence>
<sequence>MFKRIAIAYDGSDGSKMAFDKALELKQDFPETELTIIYVNEETQESTSFMAPGDTPSSIIIPDVDGTNAPFTPGAVDEGRTSSDTLERQSEFSKHMHNSIQQQLDEKNVEANVLALEGNASKTIPAFIEEQKIELLVVGNSGKSGLQKFFIGSVSKKLLKDSPCSVLVIK</sequence>
<dbReference type="Pfam" id="PF00582">
    <property type="entry name" value="Usp"/>
    <property type="match status" value="2"/>
</dbReference>
<dbReference type="PRINTS" id="PR01438">
    <property type="entry name" value="UNVRSLSTRESS"/>
</dbReference>
<dbReference type="SUPFAM" id="SSF52402">
    <property type="entry name" value="Adenine nucleotide alpha hydrolases-like"/>
    <property type="match status" value="1"/>
</dbReference>
<dbReference type="PANTHER" id="PTHR46268:SF6">
    <property type="entry name" value="UNIVERSAL STRESS PROTEIN UP12"/>
    <property type="match status" value="1"/>
</dbReference>